<evidence type="ECO:0000313" key="4">
    <source>
        <dbReference type="EMBL" id="KEO57427.1"/>
    </source>
</evidence>
<dbReference type="InterPro" id="IPR013424">
    <property type="entry name" value="Ice-binding_C"/>
</dbReference>
<name>A0A074K784_9RHOB</name>
<keyword evidence="1" id="KW-0472">Membrane</keyword>
<dbReference type="RefSeq" id="WP_038131633.1">
    <property type="nucleotide sequence ID" value="NZ_AUNB01000040.1"/>
</dbReference>
<feature type="signal peptide" evidence="2">
    <location>
        <begin position="1"/>
        <end position="23"/>
    </location>
</feature>
<feature type="chain" id="PRO_5001697393" description="Ice-binding protein C-terminal domain-containing protein" evidence="2">
    <location>
        <begin position="24"/>
        <end position="234"/>
    </location>
</feature>
<dbReference type="STRING" id="1353528.DT23_04985"/>
<keyword evidence="2" id="KW-0732">Signal</keyword>
<feature type="transmembrane region" description="Helical" evidence="1">
    <location>
        <begin position="199"/>
        <end position="218"/>
    </location>
</feature>
<evidence type="ECO:0000313" key="5">
    <source>
        <dbReference type="Proteomes" id="UP000027471"/>
    </source>
</evidence>
<keyword evidence="1" id="KW-1133">Transmembrane helix</keyword>
<dbReference type="Proteomes" id="UP000027471">
    <property type="component" value="Unassembled WGS sequence"/>
</dbReference>
<evidence type="ECO:0000256" key="2">
    <source>
        <dbReference type="SAM" id="SignalP"/>
    </source>
</evidence>
<accession>A0A074K784</accession>
<evidence type="ECO:0000259" key="3">
    <source>
        <dbReference type="Pfam" id="PF07589"/>
    </source>
</evidence>
<comment type="caution">
    <text evidence="4">The sequence shown here is derived from an EMBL/GenBank/DDBJ whole genome shotgun (WGS) entry which is preliminary data.</text>
</comment>
<protein>
    <recommendedName>
        <fullName evidence="3">Ice-binding protein C-terminal domain-containing protein</fullName>
    </recommendedName>
</protein>
<organism evidence="4 5">
    <name type="scientific">Thioclava indica</name>
    <dbReference type="NCBI Taxonomy" id="1353528"/>
    <lineage>
        <taxon>Bacteria</taxon>
        <taxon>Pseudomonadati</taxon>
        <taxon>Pseudomonadota</taxon>
        <taxon>Alphaproteobacteria</taxon>
        <taxon>Rhodobacterales</taxon>
        <taxon>Paracoccaceae</taxon>
        <taxon>Thioclava</taxon>
    </lineage>
</organism>
<dbReference type="AlphaFoldDB" id="A0A074K784"/>
<reference evidence="4 5" key="1">
    <citation type="journal article" date="2015" name="Antonie Van Leeuwenhoek">
        <title>Thioclava indica sp. nov., isolated from surface seawater of the Indian Ocean.</title>
        <authorList>
            <person name="Liu Y."/>
            <person name="Lai Q."/>
            <person name="Du J."/>
            <person name="Xu H."/>
            <person name="Jiang L."/>
            <person name="Shao Z."/>
        </authorList>
    </citation>
    <scope>NUCLEOTIDE SEQUENCE [LARGE SCALE GENOMIC DNA]</scope>
    <source>
        <strain evidence="4 5">DT23-4</strain>
    </source>
</reference>
<sequence>MKFRRFITGICALALAGSLSAGAAQALSVDLISNGDFETGNLSGWSTTSNGSGESFDIYRGRGRGQPALNGRYDVRYDPRYAGISTLTQFFTVPDQVVSTTFSFAWQVGSTSIVSLTNTLLQVSVIDSVNNVLWNGYTNSAGTPVNQFSTDMTALMQSYQGQSLGVQFGFTPSNFIGVSGDATLDDIAMMVETPAAVPLPPTIWMMLAALGVFGFLGWKRRDLGNSASFTANPA</sequence>
<gene>
    <name evidence="4" type="ORF">DT23_04985</name>
</gene>
<proteinExistence type="predicted"/>
<dbReference type="OrthoDB" id="7844496at2"/>
<feature type="domain" description="Ice-binding protein C-terminal" evidence="3">
    <location>
        <begin position="196"/>
        <end position="221"/>
    </location>
</feature>
<keyword evidence="1" id="KW-0812">Transmembrane</keyword>
<dbReference type="eggNOG" id="ENOG50347DH">
    <property type="taxonomic scope" value="Bacteria"/>
</dbReference>
<keyword evidence="5" id="KW-1185">Reference proteome</keyword>
<evidence type="ECO:0000256" key="1">
    <source>
        <dbReference type="SAM" id="Phobius"/>
    </source>
</evidence>
<dbReference type="Gene3D" id="2.60.120.260">
    <property type="entry name" value="Galactose-binding domain-like"/>
    <property type="match status" value="1"/>
</dbReference>
<dbReference type="EMBL" id="AUNB01000040">
    <property type="protein sequence ID" value="KEO57427.1"/>
    <property type="molecule type" value="Genomic_DNA"/>
</dbReference>
<dbReference type="Pfam" id="PF07589">
    <property type="entry name" value="PEP-CTERM"/>
    <property type="match status" value="1"/>
</dbReference>